<keyword evidence="2" id="KW-1185">Reference proteome</keyword>
<evidence type="ECO:0000313" key="1">
    <source>
        <dbReference type="EMBL" id="CCB89222.1"/>
    </source>
</evidence>
<proteinExistence type="predicted"/>
<gene>
    <name evidence="1" type="ordered locus">SNE_A13450</name>
</gene>
<reference key="1">
    <citation type="journal article" date="2011" name="Mol. Biol. Evol.">
        <title>Unity in variety -- the pan-genome of the Chlamydiae.</title>
        <authorList>
            <person name="Collingro A."/>
            <person name="Tischler P."/>
            <person name="Weinmaier T."/>
            <person name="Penz T."/>
            <person name="Heinz E."/>
            <person name="Brunham R.C."/>
            <person name="Read T.D."/>
            <person name="Bavoil P.M."/>
            <person name="Sachse K."/>
            <person name="Kahane S."/>
            <person name="Friedman M.G."/>
            <person name="Rattei T."/>
            <person name="Myers G.S.A."/>
            <person name="Horn M."/>
        </authorList>
    </citation>
    <scope>NUCLEOTIDE SEQUENCE</scope>
    <source>
        <strain>Z</strain>
    </source>
</reference>
<dbReference type="Proteomes" id="UP000000496">
    <property type="component" value="Chromosome gsn.131"/>
</dbReference>
<evidence type="ECO:0000313" key="2">
    <source>
        <dbReference type="Proteomes" id="UP000000496"/>
    </source>
</evidence>
<reference evidence="1 2" key="2">
    <citation type="journal article" date="2011" name="Mol. Biol. Evol.">
        <title>Unity in variety--the pan-genome of the Chlamydiae.</title>
        <authorList>
            <person name="Collingro A."/>
            <person name="Tischler P."/>
            <person name="Weinmaier T."/>
            <person name="Penz T."/>
            <person name="Heinz E."/>
            <person name="Brunham R.C."/>
            <person name="Read T.D."/>
            <person name="Bavoil P.M."/>
            <person name="Sachse K."/>
            <person name="Kahane S."/>
            <person name="Friedman M.G."/>
            <person name="Rattei T."/>
            <person name="Myers G.S."/>
            <person name="Horn M."/>
        </authorList>
    </citation>
    <scope>NUCLEOTIDE SEQUENCE [LARGE SCALE GENOMIC DNA]</scope>
    <source>
        <strain evidence="2">ATCC VR-1471 / Z</strain>
    </source>
</reference>
<dbReference type="AlphaFoldDB" id="F8L8S9"/>
<dbReference type="HOGENOM" id="CLU_1097925_0_0_0"/>
<dbReference type="KEGG" id="sng:SNE_A13450"/>
<organism evidence="1 2">
    <name type="scientific">Simkania negevensis (strain ATCC VR-1471 / DSM 27360 / Z)</name>
    <dbReference type="NCBI Taxonomy" id="331113"/>
    <lineage>
        <taxon>Bacteria</taxon>
        <taxon>Pseudomonadati</taxon>
        <taxon>Chlamydiota</taxon>
        <taxon>Chlamydiia</taxon>
        <taxon>Parachlamydiales</taxon>
        <taxon>Simkaniaceae</taxon>
        <taxon>Simkania</taxon>
    </lineage>
</organism>
<protein>
    <submittedName>
        <fullName evidence="1">Uncharacterized protein</fullName>
    </submittedName>
</protein>
<sequence length="253" mass="30470">MSESDFNIDILDLPDRENLVAEIDYKQNQWVEISAEVPNEFVIQFYSHPEKDYWEFPYEEAMEVLQQAKDRLARFQRTPEEQKSYDEWIAKLEYDFNKKLGIMSPEERRKIYPPFLVREMEQILENPKLKEESCEKVTDFLQLMRAIWAISSQQYQERFWIQKEEPMEHDSFEETTATLIHDGKEALRHKEIGRIEMSKKQYDMLKSLCHRVEVFQAAIEKGKSDQEIITDPRWEEIREEAKLVYQEITGETL</sequence>
<dbReference type="EMBL" id="FR872582">
    <property type="protein sequence ID" value="CCB89222.1"/>
    <property type="molecule type" value="Genomic_DNA"/>
</dbReference>
<name>F8L8S9_SIMNZ</name>
<accession>F8L8S9</accession>
<dbReference type="STRING" id="331113.SNE_A13450"/>
<dbReference type="RefSeq" id="WP_013943689.1">
    <property type="nucleotide sequence ID" value="NC_015713.1"/>
</dbReference>